<proteinExistence type="predicted"/>
<dbReference type="AlphaFoldDB" id="A0A5D3JYD4"/>
<evidence type="ECO:0000313" key="1">
    <source>
        <dbReference type="EMBL" id="TYL86537.1"/>
    </source>
</evidence>
<dbReference type="Proteomes" id="UP000324758">
    <property type="component" value="Unassembled WGS sequence"/>
</dbReference>
<organism evidence="1 2">
    <name type="scientific">Bradyrhizobium rifense</name>
    <dbReference type="NCBI Taxonomy" id="515499"/>
    <lineage>
        <taxon>Bacteria</taxon>
        <taxon>Pseudomonadati</taxon>
        <taxon>Pseudomonadota</taxon>
        <taxon>Alphaproteobacteria</taxon>
        <taxon>Hyphomicrobiales</taxon>
        <taxon>Nitrobacteraceae</taxon>
        <taxon>Bradyrhizobium</taxon>
    </lineage>
</organism>
<dbReference type="EMBL" id="VSSS01000079">
    <property type="protein sequence ID" value="TYL86537.1"/>
    <property type="molecule type" value="Genomic_DNA"/>
</dbReference>
<accession>A0A5D3JYD4</accession>
<name>A0A5D3JYD4_9BRAD</name>
<sequence>MDKTTLKKRFFIRMGGTGWRVYDRERRGHALPTCGWADKLTKDEAERIHLVLISSVRSKSPWSVRWAG</sequence>
<evidence type="ECO:0000313" key="2">
    <source>
        <dbReference type="Proteomes" id="UP000324758"/>
    </source>
</evidence>
<keyword evidence="2" id="KW-1185">Reference proteome</keyword>
<comment type="caution">
    <text evidence="1">The sequence shown here is derived from an EMBL/GenBank/DDBJ whole genome shotgun (WGS) entry which is preliminary data.</text>
</comment>
<protein>
    <submittedName>
        <fullName evidence="1">Uncharacterized protein</fullName>
    </submittedName>
</protein>
<reference evidence="1 2" key="1">
    <citation type="submission" date="2019-08" db="EMBL/GenBank/DDBJ databases">
        <title>Bradyrhizobium hipponensis sp. nov., a rhizobium isolated from a Lupinus angustifolius root nodule in Tunisia.</title>
        <authorList>
            <person name="Off K."/>
            <person name="Rejili M."/>
            <person name="Mars M."/>
            <person name="Brachmann A."/>
            <person name="Marin M."/>
        </authorList>
    </citation>
    <scope>NUCLEOTIDE SEQUENCE [LARGE SCALE GENOMIC DNA]</scope>
    <source>
        <strain evidence="1 2">CTAW71</strain>
    </source>
</reference>
<gene>
    <name evidence="1" type="ORF">FXB40_41880</name>
</gene>
<dbReference type="OrthoDB" id="8240909at2"/>